<dbReference type="InterPro" id="IPR051020">
    <property type="entry name" value="ALDH-related_metabolic_enz"/>
</dbReference>
<gene>
    <name evidence="4" type="ORF">COX53_01205</name>
</gene>
<dbReference type="AlphaFoldDB" id="A0A2G9XEF4"/>
<dbReference type="SUPFAM" id="SSF53720">
    <property type="entry name" value="ALDH-like"/>
    <property type="match status" value="1"/>
</dbReference>
<dbReference type="PANTHER" id="PTHR42991">
    <property type="entry name" value="ALDEHYDE DEHYDROGENASE"/>
    <property type="match status" value="1"/>
</dbReference>
<dbReference type="InterPro" id="IPR015590">
    <property type="entry name" value="Aldehyde_DH_dom"/>
</dbReference>
<dbReference type="EMBL" id="PCQY01000017">
    <property type="protein sequence ID" value="PIP04671.1"/>
    <property type="molecule type" value="Genomic_DNA"/>
</dbReference>
<comment type="similarity">
    <text evidence="1">Belongs to the aldehyde dehydrogenase family.</text>
</comment>
<evidence type="ECO:0000256" key="2">
    <source>
        <dbReference type="ARBA" id="ARBA00023002"/>
    </source>
</evidence>
<dbReference type="Gene3D" id="3.40.309.10">
    <property type="entry name" value="Aldehyde Dehydrogenase, Chain A, domain 2"/>
    <property type="match status" value="1"/>
</dbReference>
<sequence length="60" mass="6399">MALKAARLLESGTIQINGSPAHGVGNFLYGGDESSGMGREGIFISAEEMTRLHTVVFNPY</sequence>
<dbReference type="PANTHER" id="PTHR42991:SF1">
    <property type="entry name" value="ALDEHYDE DEHYDROGENASE"/>
    <property type="match status" value="1"/>
</dbReference>
<organism evidence="4 5">
    <name type="scientific">candidate division WWE3 bacterium CG23_combo_of_CG06-09_8_20_14_all_40_14</name>
    <dbReference type="NCBI Taxonomy" id="1975095"/>
    <lineage>
        <taxon>Bacteria</taxon>
        <taxon>Katanobacteria</taxon>
    </lineage>
</organism>
<dbReference type="InterPro" id="IPR016163">
    <property type="entry name" value="Ald_DH_C"/>
</dbReference>
<protein>
    <recommendedName>
        <fullName evidence="3">Aldehyde dehydrogenase domain-containing protein</fullName>
    </recommendedName>
</protein>
<evidence type="ECO:0000313" key="4">
    <source>
        <dbReference type="EMBL" id="PIP04671.1"/>
    </source>
</evidence>
<dbReference type="Pfam" id="PF00171">
    <property type="entry name" value="Aldedh"/>
    <property type="match status" value="1"/>
</dbReference>
<proteinExistence type="inferred from homology"/>
<dbReference type="GO" id="GO:0008911">
    <property type="term" value="F:lactaldehyde dehydrogenase (NAD+) activity"/>
    <property type="evidence" value="ECO:0007669"/>
    <property type="project" value="TreeGrafter"/>
</dbReference>
<evidence type="ECO:0000259" key="3">
    <source>
        <dbReference type="Pfam" id="PF00171"/>
    </source>
</evidence>
<keyword evidence="2" id="KW-0560">Oxidoreductase</keyword>
<evidence type="ECO:0000313" key="5">
    <source>
        <dbReference type="Proteomes" id="UP000231388"/>
    </source>
</evidence>
<name>A0A2G9XEF4_UNCKA</name>
<dbReference type="Proteomes" id="UP000231388">
    <property type="component" value="Unassembled WGS sequence"/>
</dbReference>
<feature type="domain" description="Aldehyde dehydrogenase" evidence="3">
    <location>
        <begin position="2"/>
        <end position="55"/>
    </location>
</feature>
<accession>A0A2G9XEF4</accession>
<reference evidence="4 5" key="1">
    <citation type="submission" date="2017-09" db="EMBL/GenBank/DDBJ databases">
        <title>Depth-based differentiation of microbial function through sediment-hosted aquifers and enrichment of novel symbionts in the deep terrestrial subsurface.</title>
        <authorList>
            <person name="Probst A.J."/>
            <person name="Ladd B."/>
            <person name="Jarett J.K."/>
            <person name="Geller-Mcgrath D.E."/>
            <person name="Sieber C.M."/>
            <person name="Emerson J.B."/>
            <person name="Anantharaman K."/>
            <person name="Thomas B.C."/>
            <person name="Malmstrom R."/>
            <person name="Stieglmeier M."/>
            <person name="Klingl A."/>
            <person name="Woyke T."/>
            <person name="Ryan C.M."/>
            <person name="Banfield J.F."/>
        </authorList>
    </citation>
    <scope>NUCLEOTIDE SEQUENCE [LARGE SCALE GENOMIC DNA]</scope>
    <source>
        <strain evidence="4">CG23_combo_of_CG06-09_8_20_14_all_40_14</strain>
    </source>
</reference>
<dbReference type="InterPro" id="IPR016161">
    <property type="entry name" value="Ald_DH/histidinol_DH"/>
</dbReference>
<evidence type="ECO:0000256" key="1">
    <source>
        <dbReference type="ARBA" id="ARBA00009986"/>
    </source>
</evidence>
<comment type="caution">
    <text evidence="4">The sequence shown here is derived from an EMBL/GenBank/DDBJ whole genome shotgun (WGS) entry which is preliminary data.</text>
</comment>